<evidence type="ECO:0000256" key="5">
    <source>
        <dbReference type="ARBA" id="ARBA00023242"/>
    </source>
</evidence>
<keyword evidence="5" id="KW-0539">Nucleus</keyword>
<reference evidence="9 10" key="1">
    <citation type="submission" date="2024-05" db="EMBL/GenBank/DDBJ databases">
        <title>A high-quality chromosomal-level genome assembly of Topmouth culter (Culter alburnus).</title>
        <authorList>
            <person name="Zhao H."/>
        </authorList>
    </citation>
    <scope>NUCLEOTIDE SEQUENCE [LARGE SCALE GENOMIC DNA]</scope>
    <source>
        <strain evidence="9">CATC2023</strain>
        <tissue evidence="9">Muscle</tissue>
    </source>
</reference>
<evidence type="ECO:0000256" key="1">
    <source>
        <dbReference type="ARBA" id="ARBA00004123"/>
    </source>
</evidence>
<protein>
    <recommendedName>
        <fullName evidence="8">FHA domain-containing protein</fullName>
    </recommendedName>
</protein>
<dbReference type="PROSITE" id="PS50006">
    <property type="entry name" value="FHA_DOMAIN"/>
    <property type="match status" value="1"/>
</dbReference>
<feature type="compositionally biased region" description="Acidic residues" evidence="7">
    <location>
        <begin position="1767"/>
        <end position="1776"/>
    </location>
</feature>
<feature type="compositionally biased region" description="Basic and acidic residues" evidence="7">
    <location>
        <begin position="1740"/>
        <end position="1755"/>
    </location>
</feature>
<keyword evidence="2" id="KW-1017">Isopeptide bond</keyword>
<feature type="compositionally biased region" description="Basic and acidic residues" evidence="7">
    <location>
        <begin position="1890"/>
        <end position="1907"/>
    </location>
</feature>
<feature type="compositionally biased region" description="Basic and acidic residues" evidence="7">
    <location>
        <begin position="1192"/>
        <end position="1202"/>
    </location>
</feature>
<feature type="compositionally biased region" description="Basic and acidic residues" evidence="7">
    <location>
        <begin position="1396"/>
        <end position="1410"/>
    </location>
</feature>
<dbReference type="SMART" id="SM00240">
    <property type="entry name" value="FHA"/>
    <property type="match status" value="1"/>
</dbReference>
<feature type="compositionally biased region" description="Basic and acidic residues" evidence="7">
    <location>
        <begin position="134"/>
        <end position="147"/>
    </location>
</feature>
<gene>
    <name evidence="9" type="ORF">ABG768_004292</name>
</gene>
<feature type="compositionally biased region" description="Polar residues" evidence="7">
    <location>
        <begin position="1090"/>
        <end position="1101"/>
    </location>
</feature>
<comment type="subcellular location">
    <subcellularLocation>
        <location evidence="1">Nucleus</location>
    </subcellularLocation>
</comment>
<feature type="region of interest" description="Disordered" evidence="7">
    <location>
        <begin position="1514"/>
        <end position="1588"/>
    </location>
</feature>
<name>A0AAW1ZUM8_CULAL</name>
<feature type="domain" description="FHA" evidence="8">
    <location>
        <begin position="26"/>
        <end position="76"/>
    </location>
</feature>
<feature type="region of interest" description="Disordered" evidence="7">
    <location>
        <begin position="1438"/>
        <end position="1463"/>
    </location>
</feature>
<feature type="compositionally biased region" description="Polar residues" evidence="7">
    <location>
        <begin position="120"/>
        <end position="132"/>
    </location>
</feature>
<feature type="compositionally biased region" description="Polar residues" evidence="7">
    <location>
        <begin position="1203"/>
        <end position="1222"/>
    </location>
</feature>
<feature type="region of interest" description="Disordered" evidence="7">
    <location>
        <begin position="1192"/>
        <end position="1329"/>
    </location>
</feature>
<dbReference type="SUPFAM" id="SSF49879">
    <property type="entry name" value="SMAD/FHA domain"/>
    <property type="match status" value="1"/>
</dbReference>
<dbReference type="Pfam" id="PF15276">
    <property type="entry name" value="PP1_bind"/>
    <property type="match status" value="1"/>
</dbReference>
<dbReference type="GO" id="GO:0005634">
    <property type="term" value="C:nucleus"/>
    <property type="evidence" value="ECO:0007669"/>
    <property type="project" value="UniProtKB-SubCell"/>
</dbReference>
<dbReference type="PANTHER" id="PTHR21603:SF17">
    <property type="entry name" value="PROLIFERATION MARKER PROTEIN KI-67"/>
    <property type="match status" value="1"/>
</dbReference>
<dbReference type="CDD" id="cd22673">
    <property type="entry name" value="FHA_Ki67"/>
    <property type="match status" value="1"/>
</dbReference>
<proteinExistence type="predicted"/>
<feature type="compositionally biased region" description="Polar residues" evidence="7">
    <location>
        <begin position="1791"/>
        <end position="1801"/>
    </location>
</feature>
<feature type="compositionally biased region" description="Basic and acidic residues" evidence="7">
    <location>
        <begin position="1688"/>
        <end position="1697"/>
    </location>
</feature>
<feature type="compositionally biased region" description="Polar residues" evidence="7">
    <location>
        <begin position="1273"/>
        <end position="1282"/>
    </location>
</feature>
<dbReference type="InterPro" id="IPR008984">
    <property type="entry name" value="SMAD_FHA_dom_sf"/>
</dbReference>
<feature type="region of interest" description="Disordered" evidence="7">
    <location>
        <begin position="1641"/>
        <end position="1966"/>
    </location>
</feature>
<evidence type="ECO:0000256" key="6">
    <source>
        <dbReference type="ARBA" id="ARBA00023306"/>
    </source>
</evidence>
<keyword evidence="6" id="KW-0131">Cell cycle</keyword>
<accession>A0AAW1ZUM8</accession>
<feature type="compositionally biased region" description="Polar residues" evidence="7">
    <location>
        <begin position="327"/>
        <end position="345"/>
    </location>
</feature>
<keyword evidence="4" id="KW-0832">Ubl conjugation</keyword>
<comment type="caution">
    <text evidence="9">The sequence shown here is derived from an EMBL/GenBank/DDBJ whole genome shotgun (WGS) entry which is preliminary data.</text>
</comment>
<dbReference type="Pfam" id="PF00498">
    <property type="entry name" value="FHA"/>
    <property type="match status" value="1"/>
</dbReference>
<evidence type="ECO:0000313" key="9">
    <source>
        <dbReference type="EMBL" id="KAK9965191.1"/>
    </source>
</evidence>
<evidence type="ECO:0000256" key="4">
    <source>
        <dbReference type="ARBA" id="ARBA00022843"/>
    </source>
</evidence>
<feature type="compositionally biased region" description="Low complexity" evidence="7">
    <location>
        <begin position="482"/>
        <end position="511"/>
    </location>
</feature>
<feature type="region of interest" description="Disordered" evidence="7">
    <location>
        <begin position="1003"/>
        <end position="1105"/>
    </location>
</feature>
<evidence type="ECO:0000313" key="10">
    <source>
        <dbReference type="Proteomes" id="UP001479290"/>
    </source>
</evidence>
<dbReference type="Gene3D" id="2.60.200.20">
    <property type="match status" value="1"/>
</dbReference>
<feature type="region of interest" description="Disordered" evidence="7">
    <location>
        <begin position="101"/>
        <end position="174"/>
    </location>
</feature>
<dbReference type="GO" id="GO:0007088">
    <property type="term" value="P:regulation of mitotic nuclear division"/>
    <property type="evidence" value="ECO:0007669"/>
    <property type="project" value="TreeGrafter"/>
</dbReference>
<evidence type="ECO:0000256" key="7">
    <source>
        <dbReference type="SAM" id="MobiDB-lite"/>
    </source>
</evidence>
<feature type="region of interest" description="Disordered" evidence="7">
    <location>
        <begin position="1140"/>
        <end position="1179"/>
    </location>
</feature>
<sequence length="1966" mass="214739">MPLLGKIVVIKRNGGDGTEFPLTASCLFGRKLDCDIRIQLPQVSKEHCKIELNENKELILTNLSSVNPTRINGQVFNQSERLKHGDLITIIDRSFRFEYPPPKTPKKKRLSTAGKDKTVQPLQDQQEKSTPIQAEKRKSEHSFDSCLKDGSNLPASVEQSIETEPEDGKIKKDSMSPFCELYQMVKQDLAAKSPWKSELPKTPLARPQVDHKEAPTADVKSSPKPVTTPSTKKRRSSKSSSDDMTGPAIAQSSFNANQEEKPADDMPSVGSITPSLTEKCVTPVSQKKKTPLKTPQKFSAGEVVQQILLEPQSQEKTPKSPKGRRSGGSQDQSLALQMLSGQPQTPGLIGKNTEVKMSPRTSPRSNAGKRFQFQDVLHDVKATTSASKKKDGTSVNDLCDSNKSHTEATVPKAKRKRVSFGGQLSPELFDKRLPPNSPLRRGATPRRSLGPSQKPQSLLRRASTIGLLALRLEETVPHVQNSSPKKASPKRAASAAKTPSPAKRSPSTKAKTPSPKRQKSPSASPKVSTPSSTPATPKTPASARRASTSAVEFVGDMSLTETPRVQGRFSVSRISTPSPVQDQGEQPEVQSTIVEDMPQKCVTPKIPLRRKSMKSSARKTPKSAIKSALDVIRSRRSGASRANLKVLTSWADIVKFGQTKPQTEVATKKKPTKSNIVKKTAVPKHKTPARRLKDDISTGHAASPVTIVVGKAHMRTNQSCGAAPKIVPNIALFKKDMKMDEDFTGVADIFKTPANSRSKNKVPINNECPEMPLDEISVMKTPEESGEMVVSPLSVISTAKCGQYNNEAVTRLLLDNKDGSLLEDEGLSQLTDNSIEASGHDIIPDQEMPPNDQTVEEEVAPETVVETPKQKAAPALCLTGVKRLMKTPKQRAEPIEDLRGKLLKTPKEHKPPQEESLEGIKELLKTPKYRGAPVEDMVGVKRVMQTPKVKSKPVLCAAGLQRLMKTPKEKSEQHEELTGVQELMQTPKLKGDLEENQFGLKRLVKTPKRKRNQVEEDLTGVQQLMKTPKHKGEPVEDQMGIQRLMQTPKEKVEPAEDLQTPKQKGEPFSNGEAMAEEDITGFKEPEEPENNSTLTTENYVTEPTEIQGPVVAVESGSAFMPAKGFDEECDKENVCPVETMETEVDSQCTTEVVDSTHSDVETDAVIPQEKHPDKIEEESVSVEAIDVCFSGTDEKSEEHSEETVCTSDNSNATVETTPTSSTAEEDEGEMIKASLPNKVQRGIRGKAAQKSKNANNDKAKVPAVLSVTEEENLNGSLPSSTPRARRGKKLLEVPEVAASPVRKSARGRIPKHRFVDEEAKNTEASQVSVDSMKTKISECLPVVTKTRRGRKPKQDDEAAIEPIDINAGDSQCPDTPANEELVQAPVVKPGRRKKLDKTASHPSEELEQKTPEIVCEENAVVPENVKLVTSLVTEAVSATRARRGRPAKKELVKTEPTPTLESEITSTHAVVVAEKPMTPVAKSGRGRKAKKEIVKEQLLDDDDAMVVSQTVAEVNVDHKNEPEAPVVKSGRGRKAKQQKPQMAEEIPQMAEEVDHQPAVDASTHVPVTEEHTETEVKSVRGSRKTKQSKVTFSVETEENIVNLVEQAETPVVKSGRKRAVISKETAEVEAEVSVKRGRRAVAEPAPPVAVVSSRGRKAVAKVESEVTEDVASSEEPAKPVKHTRRTAKAPESKKEENPMTQAGSESVAAENAAIVALEKVERGSRGRKLKDSTKAIPSKPIKEISKAEEATEIKPSKNVLISKNIEEVETSTDVEEQQLKKSKRLGKIPAETSSTSNQSTDLPPRGCRGAKKEEEYPVEEVQIKIKPLRRGKAVGSAAPKSDPSDSKASTPLKRKRNDVLEVTDESSNKEPLPKKRGRVAISTKVATEVSSKEKTPDAEPEKAEATPKKASNRAVRGQKKTAHEPDPAPAQESVSGTTTRRGRGVKKVDEVDISTEAAPVRRTRRK</sequence>
<evidence type="ECO:0000256" key="2">
    <source>
        <dbReference type="ARBA" id="ARBA00022499"/>
    </source>
</evidence>
<dbReference type="EMBL" id="JAWDJR010000012">
    <property type="protein sequence ID" value="KAK9965191.1"/>
    <property type="molecule type" value="Genomic_DNA"/>
</dbReference>
<evidence type="ECO:0000259" key="8">
    <source>
        <dbReference type="PROSITE" id="PS50006"/>
    </source>
</evidence>
<dbReference type="PANTHER" id="PTHR21603">
    <property type="entry name" value="ANTIGEN KI-67-LIKE PROTEIN"/>
    <property type="match status" value="1"/>
</dbReference>
<feature type="compositionally biased region" description="Polar residues" evidence="7">
    <location>
        <begin position="153"/>
        <end position="162"/>
    </location>
</feature>
<feature type="region of interest" description="Disordered" evidence="7">
    <location>
        <begin position="1343"/>
        <end position="1411"/>
    </location>
</feature>
<dbReference type="SMART" id="SM01295">
    <property type="entry name" value="K167R"/>
    <property type="match status" value="1"/>
</dbReference>
<organism evidence="9 10">
    <name type="scientific">Culter alburnus</name>
    <name type="common">Topmouth culter</name>
    <dbReference type="NCBI Taxonomy" id="194366"/>
    <lineage>
        <taxon>Eukaryota</taxon>
        <taxon>Metazoa</taxon>
        <taxon>Chordata</taxon>
        <taxon>Craniata</taxon>
        <taxon>Vertebrata</taxon>
        <taxon>Euteleostomi</taxon>
        <taxon>Actinopterygii</taxon>
        <taxon>Neopterygii</taxon>
        <taxon>Teleostei</taxon>
        <taxon>Ostariophysi</taxon>
        <taxon>Cypriniformes</taxon>
        <taxon>Xenocyprididae</taxon>
        <taxon>Xenocypridinae</taxon>
        <taxon>Culter</taxon>
    </lineage>
</organism>
<feature type="region of interest" description="Disordered" evidence="7">
    <location>
        <begin position="474"/>
        <end position="549"/>
    </location>
</feature>
<feature type="compositionally biased region" description="Basic and acidic residues" evidence="7">
    <location>
        <begin position="1718"/>
        <end position="1733"/>
    </location>
</feature>
<dbReference type="GO" id="GO:0051983">
    <property type="term" value="P:regulation of chromosome segregation"/>
    <property type="evidence" value="ECO:0007669"/>
    <property type="project" value="TreeGrafter"/>
</dbReference>
<feature type="compositionally biased region" description="Basic residues" evidence="7">
    <location>
        <begin position="1303"/>
        <end position="1312"/>
    </location>
</feature>
<evidence type="ECO:0000256" key="3">
    <source>
        <dbReference type="ARBA" id="ARBA00022553"/>
    </source>
</evidence>
<dbReference type="InterPro" id="IPR029334">
    <property type="entry name" value="PP1-bd"/>
</dbReference>
<dbReference type="GO" id="GO:0005694">
    <property type="term" value="C:chromosome"/>
    <property type="evidence" value="ECO:0007669"/>
    <property type="project" value="TreeGrafter"/>
</dbReference>
<feature type="compositionally biased region" description="Low complexity" evidence="7">
    <location>
        <begin position="520"/>
        <end position="549"/>
    </location>
</feature>
<dbReference type="InterPro" id="IPR012568">
    <property type="entry name" value="KI67R"/>
</dbReference>
<keyword evidence="3" id="KW-0597">Phosphoprotein</keyword>
<dbReference type="Proteomes" id="UP001479290">
    <property type="component" value="Unassembled WGS sequence"/>
</dbReference>
<feature type="region of interest" description="Disordered" evidence="7">
    <location>
        <begin position="193"/>
        <end position="462"/>
    </location>
</feature>
<dbReference type="InterPro" id="IPR000253">
    <property type="entry name" value="FHA_dom"/>
</dbReference>
<feature type="compositionally biased region" description="Basic and acidic residues" evidence="7">
    <location>
        <begin position="1567"/>
        <end position="1578"/>
    </location>
</feature>
<keyword evidence="10" id="KW-1185">Reference proteome</keyword>